<reference evidence="5" key="1">
    <citation type="journal article" date="2020" name="bioRxiv">
        <title>Comparative genomics of Chlamydomonas.</title>
        <authorList>
            <person name="Craig R.J."/>
            <person name="Hasan A.R."/>
            <person name="Ness R.W."/>
            <person name="Keightley P.D."/>
        </authorList>
    </citation>
    <scope>NUCLEOTIDE SEQUENCE</scope>
    <source>
        <strain evidence="5">SAG 7.73</strain>
    </source>
</reference>
<evidence type="ECO:0000313" key="5">
    <source>
        <dbReference type="EMBL" id="KAG2428357.1"/>
    </source>
</evidence>
<feature type="domain" description="PBP" evidence="4">
    <location>
        <begin position="448"/>
        <end position="787"/>
    </location>
</feature>
<comment type="caution">
    <text evidence="5">The sequence shown here is derived from an EMBL/GenBank/DDBJ whole genome shotgun (WGS) entry which is preliminary data.</text>
</comment>
<feature type="domain" description="PBP" evidence="4">
    <location>
        <begin position="927"/>
        <end position="1068"/>
    </location>
</feature>
<keyword evidence="6" id="KW-1185">Reference proteome</keyword>
<protein>
    <recommendedName>
        <fullName evidence="4">PBP domain-containing protein</fullName>
    </recommendedName>
</protein>
<sequence length="1411" mass="142183">MAKKFSVVLAATLLAAATLCFAPALAQNEATQPLYQLHGSGTSNPALIIWRVMDLMMARTKPRVAMSYRSVGSGSGAADFAAGFNAFGCGDVPLPNTTYTSLVGAGTTVLHVPFLVGSVSVFHNVPGIGEGLYLPPCTLARILRGDIAVWNHPDILADNAHLPDLATVTAAIRVVHRNAGSSSTYSVTHYFNKACPAQWSAVPGSPANKSAAVGSSRSVGVTTEWPTDAPGRWQTVQNSQEMVEQISGVPFSLGYVESGQGLNAGLSEVALQNANGSVLVSSDADVAPPAFIAEQFPLADLTSPDWVKVNPVYASKGNPRQWPLVLGTYFYVRANATFLGDAGGLLQLFLNFMLGPDVTALLPSYFFVPFSAADRATILAGISSALTLDPASAVAPAWRYEGATNNTFGQQNYVFSAKRDSYLTTTVAGLAADVADAKRTLMMGDAYQVHGSGSFVSAALLRRAMGVLQSRARVPVSMTYRSVGSAEAIAEYVDYSSMLHSYNHFKVSDMPLPTSVYTALNTDAAARAAIGATVQIPFAVAALGIFYNKALPTPALALSCRLLARAYSGGLTSWADQELVTANNFSSAAAATYLAAPVRVFGMAGPSGSTWALTGWLAASCGDVWPQGQTANATWGPQVATSYQAPGATANTTIRTPEDLAAALAATPGSLGYLPAALGASLGLTEAGLLLSSAAGAKPVRSADADLTSVVARARAATPTLYADATADLAAALAAAPNGGGLYGQSGGNGSWPMPVVQYMLMYRNLSMYGYSGPLLRAFAEFLLSAEGSALAAAAGLAPMPADVAAAGRADLARAALKTLTVVWAAEGAGSYEDTGSGLYTFSANRDSYEAAALAELQAQVADLQSQLAAALPTQLRLACASGLMPLTRLLRNDVQAIATAPVRLTDEVIPAAAAAASQLLAAEHAGAAAPVHLVLTPGPLSAAAWRAVAAEMPVVQMPAAIRPVAIVYKGLSGLRLSACSLARILRGEVTVWNAQPIKDDNPGLALPGNAIRLVTGGPEDADARAVAAWAADPAAVGAACGTGTGAMAIPAAGAVDNGRVLAEVAGGPLYTALGFVAASELAAAGASLPGLHAAALPSLVSNTFIRYNQTGAILDAAACPASGCGGAVAAAYGAALDAITAAASAAQLGLPPAVDGDWSNFTARPAGVRPSGAAADVYPVFRLDFYAAPADLVHFGAAGNAAAGLLAYGLSAGAADRINGALGPAFAGLGPVARQRLAAAALGAVQTAAAGGSGQWAIVASSANTSAAATASGAALVLSRLPPLADSALPGGDAALLAAASGSASSDTSGTAYQAAAEAVGTAWDKAVLAYDIAVAALVLACVLSVAALALAGWALHKVRRVEGAAVAGGGGCFTPAAAKYEKHTDAVHPPAAAGGAATTAVEMGAYDKI</sequence>
<feature type="domain" description="PBP" evidence="4">
    <location>
        <begin position="30"/>
        <end position="355"/>
    </location>
</feature>
<dbReference type="Gene3D" id="3.40.190.10">
    <property type="entry name" value="Periplasmic binding protein-like II"/>
    <property type="match status" value="6"/>
</dbReference>
<dbReference type="SUPFAM" id="SSF53850">
    <property type="entry name" value="Periplasmic binding protein-like II"/>
    <property type="match status" value="3"/>
</dbReference>
<dbReference type="EMBL" id="JAEHOC010000035">
    <property type="protein sequence ID" value="KAG2428357.1"/>
    <property type="molecule type" value="Genomic_DNA"/>
</dbReference>
<dbReference type="PANTHER" id="PTHR42996">
    <property type="entry name" value="PHOSPHATE-BINDING PROTEIN PSTS"/>
    <property type="match status" value="1"/>
</dbReference>
<evidence type="ECO:0000313" key="6">
    <source>
        <dbReference type="Proteomes" id="UP000650467"/>
    </source>
</evidence>
<name>A0A835SNI0_CHLIN</name>
<evidence type="ECO:0000259" key="4">
    <source>
        <dbReference type="Pfam" id="PF12849"/>
    </source>
</evidence>
<accession>A0A835SNI0</accession>
<keyword evidence="3" id="KW-0732">Signal</keyword>
<dbReference type="InterPro" id="IPR050962">
    <property type="entry name" value="Phosphate-bind_PstS"/>
</dbReference>
<feature type="transmembrane region" description="Helical" evidence="2">
    <location>
        <begin position="1334"/>
        <end position="1357"/>
    </location>
</feature>
<dbReference type="Proteomes" id="UP000650467">
    <property type="component" value="Unassembled WGS sequence"/>
</dbReference>
<evidence type="ECO:0000256" key="2">
    <source>
        <dbReference type="SAM" id="Phobius"/>
    </source>
</evidence>
<keyword evidence="2" id="KW-0812">Transmembrane</keyword>
<evidence type="ECO:0000256" key="3">
    <source>
        <dbReference type="SAM" id="SignalP"/>
    </source>
</evidence>
<dbReference type="PANTHER" id="PTHR42996:SF1">
    <property type="entry name" value="PHOSPHATE-BINDING PROTEIN PSTS"/>
    <property type="match status" value="1"/>
</dbReference>
<proteinExistence type="inferred from homology"/>
<keyword evidence="2" id="KW-1133">Transmembrane helix</keyword>
<dbReference type="Pfam" id="PF12849">
    <property type="entry name" value="PBP_like_2"/>
    <property type="match status" value="3"/>
</dbReference>
<feature type="chain" id="PRO_5032874952" description="PBP domain-containing protein" evidence="3">
    <location>
        <begin position="27"/>
        <end position="1411"/>
    </location>
</feature>
<gene>
    <name evidence="5" type="ORF">HXX76_010502</name>
</gene>
<organism evidence="5 6">
    <name type="scientific">Chlamydomonas incerta</name>
    <dbReference type="NCBI Taxonomy" id="51695"/>
    <lineage>
        <taxon>Eukaryota</taxon>
        <taxon>Viridiplantae</taxon>
        <taxon>Chlorophyta</taxon>
        <taxon>core chlorophytes</taxon>
        <taxon>Chlorophyceae</taxon>
        <taxon>CS clade</taxon>
        <taxon>Chlamydomonadales</taxon>
        <taxon>Chlamydomonadaceae</taxon>
        <taxon>Chlamydomonas</taxon>
    </lineage>
</organism>
<feature type="signal peptide" evidence="3">
    <location>
        <begin position="1"/>
        <end position="26"/>
    </location>
</feature>
<evidence type="ECO:0000256" key="1">
    <source>
        <dbReference type="ARBA" id="ARBA00008725"/>
    </source>
</evidence>
<dbReference type="OrthoDB" id="511982at2759"/>
<dbReference type="InterPro" id="IPR024370">
    <property type="entry name" value="PBP_domain"/>
</dbReference>
<keyword evidence="2" id="KW-0472">Membrane</keyword>
<comment type="similarity">
    <text evidence="1">Belongs to the PstS family.</text>
</comment>